<dbReference type="EC" id="2.7.13.3" evidence="3"/>
<evidence type="ECO:0000256" key="1">
    <source>
        <dbReference type="ARBA" id="ARBA00000085"/>
    </source>
</evidence>
<keyword evidence="8 15" id="KW-0418">Kinase</keyword>
<dbReference type="Gene3D" id="6.10.340.10">
    <property type="match status" value="1"/>
</dbReference>
<sequence>MTRLRTVILRRIVIVAAVSFFLSAAFTYYYYNHILIGQMMQEDKAKLSQTVRQLDYMSDDISKFTFTLIIAERLQAFYKTYDRLDTFDQFKALQDTFTFVDGYKGLRKEVTSYALVLPDGRAFWNAAGNDDYFGERLKEPWYSNFIRSGAEFGFTQPHRMFADQTPLSETTIISYVVTVRDIEKPGRTIGRFIVNLDYSHFQSVLDYSPFGNLAWLSESGGELYAKPSRGEPTAVDLAHGLENAAEKEGEFRVNNGYLLVDRFETTDWRLATFISQSSLFDRAKIVLYLLGFFTLVSTSLILALMMPAIFRITRPIMRLYLAMNAVSSGNLQTSVQINTGDELEKLGNGFNRMTSQLRAHIEESIRHEKDKRELEMELLLSQMNPHFVYNTLNAVIYMAQKQGNADIVRMVSAFIRVLQDAVKLGGDHTLVPLSDEVALLRDYIDIQSYRYADMFRVEWALDAETLPCLVPRILIQPFVENAIFHGICPKDEPGTIRIAASEANGALLIRIEDDGVGIDPERLLTIWEQREKTSSPGLRHIGLGNTKKRLEHLFGSQASVRIESATDRGTCVWIRLPKQSGSKIS</sequence>
<feature type="domain" description="HAMP" evidence="14">
    <location>
        <begin position="310"/>
        <end position="362"/>
    </location>
</feature>
<evidence type="ECO:0000313" key="16">
    <source>
        <dbReference type="Proteomes" id="UP000323257"/>
    </source>
</evidence>
<dbReference type="RefSeq" id="WP_148929060.1">
    <property type="nucleotide sequence ID" value="NZ_VNHS01000003.1"/>
</dbReference>
<dbReference type="PROSITE" id="PS50885">
    <property type="entry name" value="HAMP"/>
    <property type="match status" value="1"/>
</dbReference>
<dbReference type="PROSITE" id="PS50109">
    <property type="entry name" value="HIS_KIN"/>
    <property type="match status" value="1"/>
</dbReference>
<evidence type="ECO:0000259" key="13">
    <source>
        <dbReference type="PROSITE" id="PS50109"/>
    </source>
</evidence>
<comment type="caution">
    <text evidence="15">The sequence shown here is derived from an EMBL/GenBank/DDBJ whole genome shotgun (WGS) entry which is preliminary data.</text>
</comment>
<dbReference type="InterPro" id="IPR005467">
    <property type="entry name" value="His_kinase_dom"/>
</dbReference>
<keyword evidence="12" id="KW-1133">Transmembrane helix</keyword>
<dbReference type="AlphaFoldDB" id="A0A5S5CDV0"/>
<dbReference type="GO" id="GO:0005524">
    <property type="term" value="F:ATP binding"/>
    <property type="evidence" value="ECO:0007669"/>
    <property type="project" value="UniProtKB-KW"/>
</dbReference>
<dbReference type="InterPro" id="IPR050640">
    <property type="entry name" value="Bact_2-comp_sensor_kinase"/>
</dbReference>
<dbReference type="InterPro" id="IPR010559">
    <property type="entry name" value="Sig_transdc_His_kin_internal"/>
</dbReference>
<keyword evidence="7" id="KW-0547">Nucleotide-binding</keyword>
<dbReference type="EMBL" id="VNHS01000003">
    <property type="protein sequence ID" value="TYP76672.1"/>
    <property type="molecule type" value="Genomic_DNA"/>
</dbReference>
<keyword evidence="4" id="KW-1003">Cell membrane</keyword>
<feature type="domain" description="Histidine kinase" evidence="13">
    <location>
        <begin position="474"/>
        <end position="580"/>
    </location>
</feature>
<evidence type="ECO:0000256" key="8">
    <source>
        <dbReference type="ARBA" id="ARBA00022777"/>
    </source>
</evidence>
<evidence type="ECO:0000313" key="15">
    <source>
        <dbReference type="EMBL" id="TYP76672.1"/>
    </source>
</evidence>
<dbReference type="OrthoDB" id="9809348at2"/>
<gene>
    <name evidence="15" type="ORF">BCM02_103336</name>
</gene>
<evidence type="ECO:0000256" key="5">
    <source>
        <dbReference type="ARBA" id="ARBA00022553"/>
    </source>
</evidence>
<evidence type="ECO:0000256" key="3">
    <source>
        <dbReference type="ARBA" id="ARBA00012438"/>
    </source>
</evidence>
<keyword evidence="9" id="KW-0067">ATP-binding</keyword>
<dbReference type="PANTHER" id="PTHR34220:SF7">
    <property type="entry name" value="SENSOR HISTIDINE KINASE YPDA"/>
    <property type="match status" value="1"/>
</dbReference>
<dbReference type="GO" id="GO:0005886">
    <property type="term" value="C:plasma membrane"/>
    <property type="evidence" value="ECO:0007669"/>
    <property type="project" value="UniProtKB-SubCell"/>
</dbReference>
<name>A0A5S5CDV0_9BACL</name>
<reference evidence="15 16" key="1">
    <citation type="submission" date="2019-07" db="EMBL/GenBank/DDBJ databases">
        <title>Genomic Encyclopedia of Type Strains, Phase III (KMG-III): the genomes of soil and plant-associated and newly described type strains.</title>
        <authorList>
            <person name="Whitman W."/>
        </authorList>
    </citation>
    <scope>NUCLEOTIDE SEQUENCE [LARGE SCALE GENOMIC DNA]</scope>
    <source>
        <strain evidence="15 16">BL24</strain>
    </source>
</reference>
<dbReference type="InterPro" id="IPR003660">
    <property type="entry name" value="HAMP_dom"/>
</dbReference>
<dbReference type="InterPro" id="IPR036890">
    <property type="entry name" value="HATPase_C_sf"/>
</dbReference>
<dbReference type="SMART" id="SM00387">
    <property type="entry name" value="HATPase_c"/>
    <property type="match status" value="1"/>
</dbReference>
<evidence type="ECO:0000256" key="6">
    <source>
        <dbReference type="ARBA" id="ARBA00022679"/>
    </source>
</evidence>
<comment type="subcellular location">
    <subcellularLocation>
        <location evidence="2">Cell membrane</location>
        <topology evidence="2">Multi-pass membrane protein</topology>
    </subcellularLocation>
</comment>
<dbReference type="Proteomes" id="UP000323257">
    <property type="component" value="Unassembled WGS sequence"/>
</dbReference>
<evidence type="ECO:0000256" key="4">
    <source>
        <dbReference type="ARBA" id="ARBA00022475"/>
    </source>
</evidence>
<keyword evidence="16" id="KW-1185">Reference proteome</keyword>
<dbReference type="SUPFAM" id="SSF158472">
    <property type="entry name" value="HAMP domain-like"/>
    <property type="match status" value="1"/>
</dbReference>
<proteinExistence type="predicted"/>
<dbReference type="Pfam" id="PF06580">
    <property type="entry name" value="His_kinase"/>
    <property type="match status" value="1"/>
</dbReference>
<keyword evidence="11 12" id="KW-0472">Membrane</keyword>
<keyword evidence="5" id="KW-0597">Phosphoprotein</keyword>
<evidence type="ECO:0000256" key="10">
    <source>
        <dbReference type="ARBA" id="ARBA00023012"/>
    </source>
</evidence>
<dbReference type="Pfam" id="PF02518">
    <property type="entry name" value="HATPase_c"/>
    <property type="match status" value="1"/>
</dbReference>
<evidence type="ECO:0000256" key="12">
    <source>
        <dbReference type="SAM" id="Phobius"/>
    </source>
</evidence>
<dbReference type="PANTHER" id="PTHR34220">
    <property type="entry name" value="SENSOR HISTIDINE KINASE YPDA"/>
    <property type="match status" value="1"/>
</dbReference>
<keyword evidence="12" id="KW-0812">Transmembrane</keyword>
<protein>
    <recommendedName>
        <fullName evidence="3">histidine kinase</fullName>
        <ecNumber evidence="3">2.7.13.3</ecNumber>
    </recommendedName>
</protein>
<keyword evidence="6" id="KW-0808">Transferase</keyword>
<organism evidence="15 16">
    <name type="scientific">Paenibacillus methanolicus</name>
    <dbReference type="NCBI Taxonomy" id="582686"/>
    <lineage>
        <taxon>Bacteria</taxon>
        <taxon>Bacillati</taxon>
        <taxon>Bacillota</taxon>
        <taxon>Bacilli</taxon>
        <taxon>Bacillales</taxon>
        <taxon>Paenibacillaceae</taxon>
        <taxon>Paenibacillus</taxon>
    </lineage>
</organism>
<comment type="catalytic activity">
    <reaction evidence="1">
        <text>ATP + protein L-histidine = ADP + protein N-phospho-L-histidine.</text>
        <dbReference type="EC" id="2.7.13.3"/>
    </reaction>
</comment>
<dbReference type="InterPro" id="IPR003594">
    <property type="entry name" value="HATPase_dom"/>
</dbReference>
<evidence type="ECO:0000256" key="11">
    <source>
        <dbReference type="ARBA" id="ARBA00023136"/>
    </source>
</evidence>
<evidence type="ECO:0000256" key="2">
    <source>
        <dbReference type="ARBA" id="ARBA00004651"/>
    </source>
</evidence>
<evidence type="ECO:0000259" key="14">
    <source>
        <dbReference type="PROSITE" id="PS50885"/>
    </source>
</evidence>
<dbReference type="GO" id="GO:0000155">
    <property type="term" value="F:phosphorelay sensor kinase activity"/>
    <property type="evidence" value="ECO:0007669"/>
    <property type="project" value="InterPro"/>
</dbReference>
<dbReference type="Pfam" id="PF00672">
    <property type="entry name" value="HAMP"/>
    <property type="match status" value="1"/>
</dbReference>
<evidence type="ECO:0000256" key="9">
    <source>
        <dbReference type="ARBA" id="ARBA00022840"/>
    </source>
</evidence>
<dbReference type="Gene3D" id="3.30.565.10">
    <property type="entry name" value="Histidine kinase-like ATPase, C-terminal domain"/>
    <property type="match status" value="1"/>
</dbReference>
<evidence type="ECO:0000256" key="7">
    <source>
        <dbReference type="ARBA" id="ARBA00022741"/>
    </source>
</evidence>
<accession>A0A5S5CDV0</accession>
<dbReference type="SMART" id="SM00304">
    <property type="entry name" value="HAMP"/>
    <property type="match status" value="1"/>
</dbReference>
<feature type="transmembrane region" description="Helical" evidence="12">
    <location>
        <begin position="12"/>
        <end position="31"/>
    </location>
</feature>
<dbReference type="CDD" id="cd06225">
    <property type="entry name" value="HAMP"/>
    <property type="match status" value="1"/>
</dbReference>
<feature type="transmembrane region" description="Helical" evidence="12">
    <location>
        <begin position="285"/>
        <end position="310"/>
    </location>
</feature>
<dbReference type="SUPFAM" id="SSF55874">
    <property type="entry name" value="ATPase domain of HSP90 chaperone/DNA topoisomerase II/histidine kinase"/>
    <property type="match status" value="1"/>
</dbReference>
<keyword evidence="10" id="KW-0902">Two-component regulatory system</keyword>